<dbReference type="AlphaFoldDB" id="A0AAV9K0U0"/>
<evidence type="ECO:0000313" key="2">
    <source>
        <dbReference type="EMBL" id="KAK4706309.1"/>
    </source>
</evidence>
<feature type="compositionally biased region" description="Polar residues" evidence="1">
    <location>
        <begin position="203"/>
        <end position="217"/>
    </location>
</feature>
<proteinExistence type="predicted"/>
<accession>A0AAV9K0U0</accession>
<organism evidence="2 3">
    <name type="scientific">Solanum pinnatisectum</name>
    <name type="common">tansyleaf nightshade</name>
    <dbReference type="NCBI Taxonomy" id="50273"/>
    <lineage>
        <taxon>Eukaryota</taxon>
        <taxon>Viridiplantae</taxon>
        <taxon>Streptophyta</taxon>
        <taxon>Embryophyta</taxon>
        <taxon>Tracheophyta</taxon>
        <taxon>Spermatophyta</taxon>
        <taxon>Magnoliopsida</taxon>
        <taxon>eudicotyledons</taxon>
        <taxon>Gunneridae</taxon>
        <taxon>Pentapetalae</taxon>
        <taxon>asterids</taxon>
        <taxon>lamiids</taxon>
        <taxon>Solanales</taxon>
        <taxon>Solanaceae</taxon>
        <taxon>Solanoideae</taxon>
        <taxon>Solaneae</taxon>
        <taxon>Solanum</taxon>
    </lineage>
</organism>
<feature type="region of interest" description="Disordered" evidence="1">
    <location>
        <begin position="193"/>
        <end position="222"/>
    </location>
</feature>
<evidence type="ECO:0000313" key="3">
    <source>
        <dbReference type="Proteomes" id="UP001311915"/>
    </source>
</evidence>
<feature type="compositionally biased region" description="Basic and acidic residues" evidence="1">
    <location>
        <begin position="80"/>
        <end position="120"/>
    </location>
</feature>
<protein>
    <recommendedName>
        <fullName evidence="4">DUF4283 domain-containing protein</fullName>
    </recommendedName>
</protein>
<reference evidence="2 3" key="1">
    <citation type="submission" date="2023-10" db="EMBL/GenBank/DDBJ databases">
        <title>Genome-Wide Identification Analysis in wild type Solanum Pinnatisectum Reveals Some Genes Defensing Phytophthora Infestans.</title>
        <authorList>
            <person name="Sun C."/>
        </authorList>
    </citation>
    <scope>NUCLEOTIDE SEQUENCE [LARGE SCALE GENOMIC DNA]</scope>
    <source>
        <strain evidence="2">LQN</strain>
        <tissue evidence="2">Leaf</tissue>
    </source>
</reference>
<feature type="region of interest" description="Disordered" evidence="1">
    <location>
        <begin position="80"/>
        <end position="154"/>
    </location>
</feature>
<sequence length="437" mass="51174">MATWNKIRPSCARVKVEVDLLGEFPKRINIGVRNKTTGEIKEKWIQINYDYIPKYCKTCKLQGHNEKECYVLHPELYPKEEEQKEENDKSIKDKKTDMGTQKEIEEKGEHKKNEFQEQRNRGGGGRGTRQVNSEMKSLDLNKDTEDTQEGESREMIQFNDDKIEEEEDDLTQSVKEVSATGDLSPRHVKALGNTARKRKNTRAKTSQINTRSSSARQGSDHAPLHMMCENVQEEIVKPFRFLNFWKTHKKFNEVVQQQWDATVIGSPFSVVQQKMKNLKWALTINIWKYYQIEEEYWKQKAGMQWFQEGDRNTKFFHSHVKGKKRKLMISEIQTDQGDTIHTTKNIGEEAVKVFKEHYVYLHENVPIAIAWDSLCLPKDEGGLGFRSLHDVSDALFAKLWWIFRTSTNLACVEKMIKIREDVEHNIWWHIKSGDASF</sequence>
<dbReference type="PANTHER" id="PTHR31286:SF179">
    <property type="entry name" value="RNASE H TYPE-1 DOMAIN-CONTAINING PROTEIN"/>
    <property type="match status" value="1"/>
</dbReference>
<keyword evidence="3" id="KW-1185">Reference proteome</keyword>
<dbReference type="PANTHER" id="PTHR31286">
    <property type="entry name" value="GLYCINE-RICH CELL WALL STRUCTURAL PROTEIN 1.8-LIKE"/>
    <property type="match status" value="1"/>
</dbReference>
<evidence type="ECO:0000256" key="1">
    <source>
        <dbReference type="SAM" id="MobiDB-lite"/>
    </source>
</evidence>
<gene>
    <name evidence="2" type="ORF">R3W88_034132</name>
</gene>
<dbReference type="EMBL" id="JAWPEI010000105">
    <property type="protein sequence ID" value="KAK4706309.1"/>
    <property type="molecule type" value="Genomic_DNA"/>
</dbReference>
<name>A0AAV9K0U0_9SOLN</name>
<comment type="caution">
    <text evidence="2">The sequence shown here is derived from an EMBL/GenBank/DDBJ whole genome shotgun (WGS) entry which is preliminary data.</text>
</comment>
<dbReference type="InterPro" id="IPR040256">
    <property type="entry name" value="At4g02000-like"/>
</dbReference>
<feature type="compositionally biased region" description="Basic and acidic residues" evidence="1">
    <location>
        <begin position="136"/>
        <end position="154"/>
    </location>
</feature>
<evidence type="ECO:0008006" key="4">
    <source>
        <dbReference type="Google" id="ProtNLM"/>
    </source>
</evidence>
<dbReference type="Proteomes" id="UP001311915">
    <property type="component" value="Unassembled WGS sequence"/>
</dbReference>